<dbReference type="Proteomes" id="UP001461163">
    <property type="component" value="Unassembled WGS sequence"/>
</dbReference>
<dbReference type="SUPFAM" id="SSF55961">
    <property type="entry name" value="Bet v1-like"/>
    <property type="match status" value="1"/>
</dbReference>
<protein>
    <submittedName>
        <fullName evidence="1">SRPBCC family protein</fullName>
    </submittedName>
</protein>
<dbReference type="InterPro" id="IPR019587">
    <property type="entry name" value="Polyketide_cyclase/dehydratase"/>
</dbReference>
<dbReference type="CDD" id="cd07818">
    <property type="entry name" value="SRPBCC_1"/>
    <property type="match status" value="1"/>
</dbReference>
<dbReference type="RefSeq" id="WP_033186076.1">
    <property type="nucleotide sequence ID" value="NZ_JBBMQS010000024.1"/>
</dbReference>
<gene>
    <name evidence="1" type="ORF">WNY77_21180</name>
</gene>
<name>A0ABU9T266_9ALTE</name>
<evidence type="ECO:0000313" key="2">
    <source>
        <dbReference type="Proteomes" id="UP001461163"/>
    </source>
</evidence>
<evidence type="ECO:0000313" key="1">
    <source>
        <dbReference type="EMBL" id="MEM5499925.1"/>
    </source>
</evidence>
<proteinExistence type="predicted"/>
<reference evidence="1 2" key="1">
    <citation type="submission" date="2024-03" db="EMBL/GenBank/DDBJ databases">
        <title>Community enrichment and isolation of bacterial strains for fucoidan degradation.</title>
        <authorList>
            <person name="Sichert A."/>
        </authorList>
    </citation>
    <scope>NUCLEOTIDE SEQUENCE [LARGE SCALE GENOMIC DNA]</scope>
    <source>
        <strain evidence="1 2">AS12</strain>
    </source>
</reference>
<sequence length="179" mass="20385">MLKKMAIGTAAILLFFVVVGWLLPSEFKVVRTIRIEAPADIIFKHVKDLKKWQHWGVWFERDPDMQVAYAGPDSSVGMKSTWQSESQGNGEMEIVAIEENQRFIYTLVFPDMGVGSTGELTLRDKEGETVVIWHDYGDVGANPLLHYVAFFMDRMIGEDLQMGLENLKVIAEAEFQQKQ</sequence>
<dbReference type="Gene3D" id="3.30.530.20">
    <property type="match status" value="1"/>
</dbReference>
<organism evidence="1 2">
    <name type="scientific">Paraglaciecola mesophila</name>
    <dbReference type="NCBI Taxonomy" id="197222"/>
    <lineage>
        <taxon>Bacteria</taxon>
        <taxon>Pseudomonadati</taxon>
        <taxon>Pseudomonadota</taxon>
        <taxon>Gammaproteobacteria</taxon>
        <taxon>Alteromonadales</taxon>
        <taxon>Alteromonadaceae</taxon>
        <taxon>Paraglaciecola</taxon>
    </lineage>
</organism>
<dbReference type="EMBL" id="JBBMQS010000024">
    <property type="protein sequence ID" value="MEM5499925.1"/>
    <property type="molecule type" value="Genomic_DNA"/>
</dbReference>
<dbReference type="InterPro" id="IPR023393">
    <property type="entry name" value="START-like_dom_sf"/>
</dbReference>
<accession>A0ABU9T266</accession>
<dbReference type="Pfam" id="PF10604">
    <property type="entry name" value="Polyketide_cyc2"/>
    <property type="match status" value="1"/>
</dbReference>
<keyword evidence="2" id="KW-1185">Reference proteome</keyword>
<comment type="caution">
    <text evidence="1">The sequence shown here is derived from an EMBL/GenBank/DDBJ whole genome shotgun (WGS) entry which is preliminary data.</text>
</comment>